<comment type="caution">
    <text evidence="3">The sequence shown here is derived from an EMBL/GenBank/DDBJ whole genome shotgun (WGS) entry which is preliminary data.</text>
</comment>
<reference evidence="3 4" key="1">
    <citation type="submission" date="2018-10" db="EMBL/GenBank/DDBJ databases">
        <title>Genomic Encyclopedia of Archaeal and Bacterial Type Strains, Phase II (KMG-II): from individual species to whole genera.</title>
        <authorList>
            <person name="Goeker M."/>
        </authorList>
    </citation>
    <scope>NUCLEOTIDE SEQUENCE [LARGE SCALE GENOMIC DNA]</scope>
    <source>
        <strain evidence="3 4">DSM 18602</strain>
    </source>
</reference>
<evidence type="ECO:0000259" key="1">
    <source>
        <dbReference type="Pfam" id="PF04738"/>
    </source>
</evidence>
<feature type="domain" description="Lantibiotic dehydratase N-terminal" evidence="1">
    <location>
        <begin position="46"/>
        <end position="688"/>
    </location>
</feature>
<dbReference type="InterPro" id="IPR023809">
    <property type="entry name" value="Thiopep_bacteriocin_synth_dom"/>
</dbReference>
<dbReference type="RefSeq" id="WP_121201227.1">
    <property type="nucleotide sequence ID" value="NZ_RBKU01000001.1"/>
</dbReference>
<dbReference type="OrthoDB" id="1273722at2"/>
<proteinExistence type="predicted"/>
<organism evidence="3 4">
    <name type="scientific">Mucilaginibacter gracilis</name>
    <dbReference type="NCBI Taxonomy" id="423350"/>
    <lineage>
        <taxon>Bacteria</taxon>
        <taxon>Pseudomonadati</taxon>
        <taxon>Bacteroidota</taxon>
        <taxon>Sphingobacteriia</taxon>
        <taxon>Sphingobacteriales</taxon>
        <taxon>Sphingobacteriaceae</taxon>
        <taxon>Mucilaginibacter</taxon>
    </lineage>
</organism>
<dbReference type="Pfam" id="PF04738">
    <property type="entry name" value="Lant_dehydr_N"/>
    <property type="match status" value="1"/>
</dbReference>
<feature type="domain" description="Thiopeptide-type bacteriocin biosynthesis" evidence="2">
    <location>
        <begin position="761"/>
        <end position="1032"/>
    </location>
</feature>
<dbReference type="NCBIfam" id="TIGR03891">
    <property type="entry name" value="thiopep_ocin"/>
    <property type="match status" value="1"/>
</dbReference>
<evidence type="ECO:0000313" key="4">
    <source>
        <dbReference type="Proteomes" id="UP000268007"/>
    </source>
</evidence>
<gene>
    <name evidence="3" type="ORF">BDD43_5413</name>
</gene>
<evidence type="ECO:0000313" key="3">
    <source>
        <dbReference type="EMBL" id="RKR85152.1"/>
    </source>
</evidence>
<dbReference type="EMBL" id="RBKU01000001">
    <property type="protein sequence ID" value="RKR85152.1"/>
    <property type="molecule type" value="Genomic_DNA"/>
</dbReference>
<protein>
    <submittedName>
        <fullName evidence="3">Thiopeptide-type bacteriocin biosynthesis protein</fullName>
    </submittedName>
</protein>
<evidence type="ECO:0000259" key="2">
    <source>
        <dbReference type="Pfam" id="PF14028"/>
    </source>
</evidence>
<accession>A0A495J9V2</accession>
<dbReference type="Proteomes" id="UP000268007">
    <property type="component" value="Unassembled WGS sequence"/>
</dbReference>
<dbReference type="InterPro" id="IPR006827">
    <property type="entry name" value="Lant_deHydtase_N"/>
</dbReference>
<sequence length="1040" mass="120422">MDHKYTDRFFIRVPIVSKNYLWLFFQVQTDGEVVEFIINHFSNPSNELALYIASPSLHERFLQFKNGQITKPKDTENLLLSLSKYLIRSSTRSTPFGLFAGVSTGNIGQKNSIELNPSKTILKNELKIKLISSLSEQLIKNPSIKSKLAIVKNSSVYRVGPQLRYVQKYLKESKTLYRVVSIQSTPHLEFILNATGTAIPLKELEKQIHLFDAKLAKKEILSYIDNCIKNQILTTNLESNLVPGENIEELVSLLKSIPTKTTLRINNYDISAGNLIDILQISESKLTSSNFSVSRYREIEDKFAFISNELSQNVLHSDSIVSFNICEIDKKIPENVLKGVKLILNLSNSDSQLFNFKRSFLQKYGAFAEIPLLLALDGDAGIGYPTKREIHIGQSATNEASTRSIRQFLLKKLLHATKHNLRIITLKENELDDLILDDRGGLSNSFSCVVSLLKGERDINVLISAIRNPGGAKILGRFCKLDRTIESLAKEIINSQEYSENDNSIIAEINHFSNVEWGNLLTRPKFHKYEIPYLGRSTLNNETQILPEDLLISVENERLVLRSKSLNKIIIPQLNNAHNYKYLSTPVYEFLCDLENQGSTVNAVIDWTWFESSTNFIPRVIYENIILNEAYWIFETKEFDSWRYLNDLSLGDEVKKWRIRHEIPRYISIANGDNFIVIDLENAYCLKLMLQVLKNQKSIRIFEYLTDFDRDDAIVKDEEGKNYGNEIVFFYQKPRSSNSTQIQESINDSRKLSSYPIGSEWLYLKVYAGFAVQEIILAECLQSLQKELKTTKMISNSFFVRYDDSDPHLRLRYQLIEKSSLHILLNMFNEAVKQYVSDDIIWKLHIDSYKPDSYGPFDIRLVEKLFSIDTDFYFSLLQFEKNEFLKVDRKFIAYKCIDMFLNNFNLSFDEKLTFTGNIAKNFLDEFGNTTILRKKTTELFRNESEKLNILLNTDINEIHKLIDVKIIKLLNNKSKKEKNIILQILGQKKLKYSNFEKINLMSNCVHLFMNKLNSSDIRRNEMEVYNVLWLHYRKQSAIIS</sequence>
<dbReference type="Pfam" id="PF14028">
    <property type="entry name" value="Lant_dehydr_C"/>
    <property type="match status" value="1"/>
</dbReference>
<dbReference type="AlphaFoldDB" id="A0A495J9V2"/>
<name>A0A495J9V2_9SPHI</name>
<keyword evidence="4" id="KW-1185">Reference proteome</keyword>